<organism evidence="9 10">
    <name type="scientific">Sanguibacteroides justesenii</name>
    <dbReference type="NCBI Taxonomy" id="1547597"/>
    <lineage>
        <taxon>Bacteria</taxon>
        <taxon>Pseudomonadati</taxon>
        <taxon>Bacteroidota</taxon>
        <taxon>Bacteroidia</taxon>
        <taxon>Bacteroidales</taxon>
        <taxon>Porphyromonadaceae</taxon>
        <taxon>Sanguibacteroides</taxon>
    </lineage>
</organism>
<comment type="similarity">
    <text evidence="1 8">Belongs to the SOS response-associated peptidase family.</text>
</comment>
<evidence type="ECO:0000313" key="10">
    <source>
        <dbReference type="Proteomes" id="UP000031980"/>
    </source>
</evidence>
<keyword evidence="7" id="KW-0456">Lyase</keyword>
<protein>
    <recommendedName>
        <fullName evidence="8">Abasic site processing protein</fullName>
        <ecNumber evidence="8">3.4.-.-</ecNumber>
    </recommendedName>
</protein>
<dbReference type="GO" id="GO:0006508">
    <property type="term" value="P:proteolysis"/>
    <property type="evidence" value="ECO:0007669"/>
    <property type="project" value="UniProtKB-KW"/>
</dbReference>
<dbReference type="EC" id="3.4.-.-" evidence="8"/>
<evidence type="ECO:0000313" key="9">
    <source>
        <dbReference type="EMBL" id="KIO45682.1"/>
    </source>
</evidence>
<dbReference type="InterPro" id="IPR003738">
    <property type="entry name" value="SRAP"/>
</dbReference>
<evidence type="ECO:0000256" key="5">
    <source>
        <dbReference type="ARBA" id="ARBA00023124"/>
    </source>
</evidence>
<keyword evidence="10" id="KW-1185">Reference proteome</keyword>
<keyword evidence="5" id="KW-0190">Covalent protein-DNA linkage</keyword>
<evidence type="ECO:0000256" key="1">
    <source>
        <dbReference type="ARBA" id="ARBA00008136"/>
    </source>
</evidence>
<dbReference type="Pfam" id="PF02586">
    <property type="entry name" value="SRAP"/>
    <property type="match status" value="1"/>
</dbReference>
<keyword evidence="4 8" id="KW-0378">Hydrolase</keyword>
<keyword evidence="6" id="KW-0238">DNA-binding</keyword>
<dbReference type="Proteomes" id="UP000031980">
    <property type="component" value="Unassembled WGS sequence"/>
</dbReference>
<sequence length="235" mass="27506">MCFHNSMSKKAQRLAARYGKQLNIIEIAEKIIQEQYHVSAFNNPDFPIITTDPEIQVYKWGLIPFWIKNEEAANEIRTRTYNARAESIFEKPSFRGSINTKRCIVPSTGFFDWRHEGKKKIPYFIQVNDEDIFSMAGIYSDWTDPQTGEIIKTFSIITTEANDLMKYIHNTNSRMPVILLQEEEKNWLDPRLTKQEIESFLHPFPNTLMKAYEINNDFILKNPHDPSIIEPKKSA</sequence>
<evidence type="ECO:0000256" key="7">
    <source>
        <dbReference type="ARBA" id="ARBA00023239"/>
    </source>
</evidence>
<dbReference type="PANTHER" id="PTHR13604">
    <property type="entry name" value="DC12-RELATED"/>
    <property type="match status" value="1"/>
</dbReference>
<reference evidence="9 10" key="1">
    <citation type="submission" date="2014-07" db="EMBL/GenBank/DDBJ databases">
        <title>Porphyromonadaceae bacterium OUH 308042 = ATCC BAA-2681 = DSM 28342 draft genome.</title>
        <authorList>
            <person name="Sydenham T.V."/>
            <person name="Hasman H."/>
            <person name="Justensen U.S."/>
        </authorList>
    </citation>
    <scope>NUCLEOTIDE SEQUENCE [LARGE SCALE GENOMIC DNA]</scope>
    <source>
        <strain evidence="9 10">OUH 308042</strain>
    </source>
</reference>
<dbReference type="RefSeq" id="WP_041504921.1">
    <property type="nucleotide sequence ID" value="NZ_JPIU01000037.1"/>
</dbReference>
<dbReference type="AlphaFoldDB" id="A0A0C3NHS0"/>
<keyword evidence="3" id="KW-0227">DNA damage</keyword>
<comment type="caution">
    <text evidence="9">The sequence shown here is derived from an EMBL/GenBank/DDBJ whole genome shotgun (WGS) entry which is preliminary data.</text>
</comment>
<evidence type="ECO:0000256" key="4">
    <source>
        <dbReference type="ARBA" id="ARBA00022801"/>
    </source>
</evidence>
<gene>
    <name evidence="9" type="ORF">BA92_04255</name>
</gene>
<evidence type="ECO:0000256" key="2">
    <source>
        <dbReference type="ARBA" id="ARBA00022670"/>
    </source>
</evidence>
<accession>A0A0C3NHS0</accession>
<dbReference type="SUPFAM" id="SSF143081">
    <property type="entry name" value="BB1717-like"/>
    <property type="match status" value="1"/>
</dbReference>
<dbReference type="GO" id="GO:0003697">
    <property type="term" value="F:single-stranded DNA binding"/>
    <property type="evidence" value="ECO:0007669"/>
    <property type="project" value="InterPro"/>
</dbReference>
<dbReference type="Gene3D" id="3.90.1680.10">
    <property type="entry name" value="SOS response associated peptidase-like"/>
    <property type="match status" value="1"/>
</dbReference>
<dbReference type="GO" id="GO:0016829">
    <property type="term" value="F:lyase activity"/>
    <property type="evidence" value="ECO:0007669"/>
    <property type="project" value="UniProtKB-KW"/>
</dbReference>
<dbReference type="GO" id="GO:0106300">
    <property type="term" value="P:protein-DNA covalent cross-linking repair"/>
    <property type="evidence" value="ECO:0007669"/>
    <property type="project" value="InterPro"/>
</dbReference>
<evidence type="ECO:0000256" key="8">
    <source>
        <dbReference type="RuleBase" id="RU364100"/>
    </source>
</evidence>
<evidence type="ECO:0000256" key="3">
    <source>
        <dbReference type="ARBA" id="ARBA00022763"/>
    </source>
</evidence>
<dbReference type="GO" id="GO:0008233">
    <property type="term" value="F:peptidase activity"/>
    <property type="evidence" value="ECO:0007669"/>
    <property type="project" value="UniProtKB-KW"/>
</dbReference>
<evidence type="ECO:0000256" key="6">
    <source>
        <dbReference type="ARBA" id="ARBA00023125"/>
    </source>
</evidence>
<proteinExistence type="inferred from homology"/>
<dbReference type="PANTHER" id="PTHR13604:SF0">
    <property type="entry name" value="ABASIC SITE PROCESSING PROTEIN HMCES"/>
    <property type="match status" value="1"/>
</dbReference>
<keyword evidence="2 8" id="KW-0645">Protease</keyword>
<dbReference type="EMBL" id="JPIU01000037">
    <property type="protein sequence ID" value="KIO45682.1"/>
    <property type="molecule type" value="Genomic_DNA"/>
</dbReference>
<dbReference type="InterPro" id="IPR036590">
    <property type="entry name" value="SRAP-like"/>
</dbReference>
<name>A0A0C3NHS0_9PORP</name>